<accession>A0A2H3TN66</accession>
<evidence type="ECO:0000256" key="1">
    <source>
        <dbReference type="SAM" id="Coils"/>
    </source>
</evidence>
<dbReference type="VEuPathDB" id="FungiDB:FOC1_g10003026"/>
<evidence type="ECO:0000313" key="2">
    <source>
        <dbReference type="EMBL" id="SCO89135.1"/>
    </source>
</evidence>
<organism evidence="2 3">
    <name type="scientific">Fusarium oxysporum</name>
    <name type="common">Fusarium vascular wilt</name>
    <dbReference type="NCBI Taxonomy" id="5507"/>
    <lineage>
        <taxon>Eukaryota</taxon>
        <taxon>Fungi</taxon>
        <taxon>Dikarya</taxon>
        <taxon>Ascomycota</taxon>
        <taxon>Pezizomycotina</taxon>
        <taxon>Sordariomycetes</taxon>
        <taxon>Hypocreomycetidae</taxon>
        <taxon>Hypocreales</taxon>
        <taxon>Nectriaceae</taxon>
        <taxon>Fusarium</taxon>
        <taxon>Fusarium oxysporum species complex</taxon>
    </lineage>
</organism>
<dbReference type="EMBL" id="FMJY01000008">
    <property type="protein sequence ID" value="SCO89135.1"/>
    <property type="molecule type" value="Genomic_DNA"/>
</dbReference>
<dbReference type="AlphaFoldDB" id="A0A2H3TN66"/>
<keyword evidence="1" id="KW-0175">Coiled coil</keyword>
<dbReference type="VEuPathDB" id="FungiDB:FOXG_21216"/>
<dbReference type="VEuPathDB" id="FungiDB:FOZG_16348"/>
<dbReference type="CDD" id="cd22656">
    <property type="entry name" value="ClyA_Cry6Aa-like"/>
    <property type="match status" value="1"/>
</dbReference>
<proteinExistence type="predicted"/>
<dbReference type="VEuPathDB" id="FungiDB:FOMG_09994"/>
<reference evidence="3" key="1">
    <citation type="submission" date="2016-09" db="EMBL/GenBank/DDBJ databases">
        <authorList>
            <person name="Guldener U."/>
        </authorList>
    </citation>
    <scope>NUCLEOTIDE SEQUENCE [LARGE SCALE GENOMIC DNA]</scope>
    <source>
        <strain evidence="3">V64-1</strain>
    </source>
</reference>
<dbReference type="VEuPathDB" id="FungiDB:FOXG_13610"/>
<evidence type="ECO:0000313" key="3">
    <source>
        <dbReference type="Proteomes" id="UP000219369"/>
    </source>
</evidence>
<feature type="coiled-coil region" evidence="1">
    <location>
        <begin position="157"/>
        <end position="191"/>
    </location>
</feature>
<dbReference type="VEuPathDB" id="FungiDB:HZS61_016092"/>
<dbReference type="VEuPathDB" id="FungiDB:FOC4_g10006366"/>
<dbReference type="Proteomes" id="UP000219369">
    <property type="component" value="Unassembled WGS sequence"/>
</dbReference>
<dbReference type="VEuPathDB" id="FungiDB:FOIG_11307"/>
<name>A0A2H3TN66_FUSOX</name>
<dbReference type="Gene3D" id="1.20.1170.10">
    <property type="match status" value="1"/>
</dbReference>
<gene>
    <name evidence="2" type="ORF">FRV6_13263</name>
</gene>
<dbReference type="SUPFAM" id="SSF58100">
    <property type="entry name" value="Bacterial hemolysins"/>
    <property type="match status" value="1"/>
</dbReference>
<dbReference type="VEuPathDB" id="FungiDB:FOC1_g10003027"/>
<sequence>MTAVVAINPNQIFEDFTNGTKTFIREAPVAFKATTEQKPAPAFVLNDVMFVGLQSYVKSALKIPKTDELFKATYPFKGLDLWIQTQSEYDQLYKSLIPIHEHCETFLKDGINAMIGLARFSNKAHAVADYAGNATVFLEELKKQMDIICDRKIPTRSDEAMEAKMNAKEILTALQEEAKETNQKLIKITEAISLFKSQTESDAAALKILKPILDEKFSEKHLDGPMKKHMEETRTCIQQLIQNQQQTVMSQEYMHSYKWLWDFPGVGGLILPWASEDMKEALRNYAAKNDKYKIMVAQGDQERAHLLKSIDTARGLIENIDGVMEHLDEAKKSLDNIFDGMTMMNMSCSTLRKKLESIDGNVKTEAHGSSMSKLYINMAVTSWNNVLEVARSFAKHGIIEEVTDTNTPTRRGQAVILAASYGGQTVTDLAKMQLNYGTKIVISTKDLIFPPGTLQGKPKALSILYRFGDDPDSWRTFTCDTGTEQVHTLTADSSHGTEVAVNFRKDTSSRYKIHAIVYGLRQITDKAVLNQVASAAEIAGALLVHNTSFGVNSSNDPWYGKLKTAAIFYTVDGFIRDFRPLPSMRSEASWLLTQRPDPVHSIFFVHYQSQWSPSLVHMPVIHQASIFHLLQKPLDFVFAAKSKPSSRWESDTHRDSGNDDLGAMTSIFSGKLLKFLFITRCSSDSGELGDYELLRLLILRHCKVWAVVGLFVSVQRLIEV</sequence>
<dbReference type="VEuPathDB" id="FungiDB:FOMG_09995"/>
<dbReference type="OrthoDB" id="7464126at2759"/>
<protein>
    <submittedName>
        <fullName evidence="2">Uncharacterized protein</fullName>
    </submittedName>
</protein>